<dbReference type="InterPro" id="IPR013325">
    <property type="entry name" value="RNA_pol_sigma_r2"/>
</dbReference>
<dbReference type="RefSeq" id="WP_211340698.1">
    <property type="nucleotide sequence ID" value="NZ_SNWP01000010.1"/>
</dbReference>
<keyword evidence="4" id="KW-0238">DNA-binding</keyword>
<dbReference type="PANTHER" id="PTHR43133:SF8">
    <property type="entry name" value="RNA POLYMERASE SIGMA FACTOR HI_1459-RELATED"/>
    <property type="match status" value="1"/>
</dbReference>
<comment type="similarity">
    <text evidence="1">Belongs to the sigma-70 factor family. ECF subfamily.</text>
</comment>
<dbReference type="EMBL" id="SNWP01000010">
    <property type="protein sequence ID" value="TDO28847.1"/>
    <property type="molecule type" value="Genomic_DNA"/>
</dbReference>
<dbReference type="InterPro" id="IPR013249">
    <property type="entry name" value="RNA_pol_sigma70_r4_t2"/>
</dbReference>
<gene>
    <name evidence="8" type="ORF">BC659_0927</name>
</gene>
<dbReference type="NCBIfam" id="TIGR02937">
    <property type="entry name" value="sigma70-ECF"/>
    <property type="match status" value="1"/>
</dbReference>
<evidence type="ECO:0000259" key="6">
    <source>
        <dbReference type="Pfam" id="PF04542"/>
    </source>
</evidence>
<keyword evidence="3" id="KW-0731">Sigma factor</keyword>
<dbReference type="AlphaFoldDB" id="A0A4R6J1V5"/>
<comment type="caution">
    <text evidence="8">The sequence shown here is derived from an EMBL/GenBank/DDBJ whole genome shotgun (WGS) entry which is preliminary data.</text>
</comment>
<dbReference type="Gene3D" id="1.10.1740.10">
    <property type="match status" value="1"/>
</dbReference>
<evidence type="ECO:0000256" key="5">
    <source>
        <dbReference type="ARBA" id="ARBA00023163"/>
    </source>
</evidence>
<dbReference type="Gene3D" id="1.10.10.10">
    <property type="entry name" value="Winged helix-like DNA-binding domain superfamily/Winged helix DNA-binding domain"/>
    <property type="match status" value="1"/>
</dbReference>
<dbReference type="PANTHER" id="PTHR43133">
    <property type="entry name" value="RNA POLYMERASE ECF-TYPE SIGMA FACTO"/>
    <property type="match status" value="1"/>
</dbReference>
<proteinExistence type="inferred from homology"/>
<evidence type="ECO:0000313" key="9">
    <source>
        <dbReference type="Proteomes" id="UP000295741"/>
    </source>
</evidence>
<evidence type="ECO:0000256" key="1">
    <source>
        <dbReference type="ARBA" id="ARBA00010641"/>
    </source>
</evidence>
<dbReference type="GO" id="GO:0003677">
    <property type="term" value="F:DNA binding"/>
    <property type="evidence" value="ECO:0007669"/>
    <property type="project" value="UniProtKB-KW"/>
</dbReference>
<dbReference type="InterPro" id="IPR013324">
    <property type="entry name" value="RNA_pol_sigma_r3/r4-like"/>
</dbReference>
<keyword evidence="5" id="KW-0804">Transcription</keyword>
<dbReference type="CDD" id="cd06171">
    <property type="entry name" value="Sigma70_r4"/>
    <property type="match status" value="1"/>
</dbReference>
<organism evidence="8 9">
    <name type="scientific">Sediminibacterium goheungense</name>
    <dbReference type="NCBI Taxonomy" id="1086393"/>
    <lineage>
        <taxon>Bacteria</taxon>
        <taxon>Pseudomonadati</taxon>
        <taxon>Bacteroidota</taxon>
        <taxon>Chitinophagia</taxon>
        <taxon>Chitinophagales</taxon>
        <taxon>Chitinophagaceae</taxon>
        <taxon>Sediminibacterium</taxon>
    </lineage>
</organism>
<reference evidence="8 9" key="1">
    <citation type="submission" date="2019-03" db="EMBL/GenBank/DDBJ databases">
        <title>Genomic Encyclopedia of Archaeal and Bacterial Type Strains, Phase II (KMG-II): from individual species to whole genera.</title>
        <authorList>
            <person name="Goeker M."/>
        </authorList>
    </citation>
    <scope>NUCLEOTIDE SEQUENCE [LARGE SCALE GENOMIC DNA]</scope>
    <source>
        <strain evidence="8 9">DSM 28323</strain>
    </source>
</reference>
<dbReference type="GO" id="GO:0006352">
    <property type="term" value="P:DNA-templated transcription initiation"/>
    <property type="evidence" value="ECO:0007669"/>
    <property type="project" value="InterPro"/>
</dbReference>
<protein>
    <submittedName>
        <fullName evidence="8">RNA polymerase sigma-70 factor (ECF subfamily)</fullName>
    </submittedName>
</protein>
<accession>A0A4R6J1V5</accession>
<name>A0A4R6J1V5_9BACT</name>
<dbReference type="Pfam" id="PF04542">
    <property type="entry name" value="Sigma70_r2"/>
    <property type="match status" value="1"/>
</dbReference>
<dbReference type="InterPro" id="IPR007627">
    <property type="entry name" value="RNA_pol_sigma70_r2"/>
</dbReference>
<evidence type="ECO:0000259" key="7">
    <source>
        <dbReference type="Pfam" id="PF08281"/>
    </source>
</evidence>
<dbReference type="SUPFAM" id="SSF88946">
    <property type="entry name" value="Sigma2 domain of RNA polymerase sigma factors"/>
    <property type="match status" value="1"/>
</dbReference>
<dbReference type="SUPFAM" id="SSF88659">
    <property type="entry name" value="Sigma3 and sigma4 domains of RNA polymerase sigma factors"/>
    <property type="match status" value="1"/>
</dbReference>
<evidence type="ECO:0000313" key="8">
    <source>
        <dbReference type="EMBL" id="TDO28847.1"/>
    </source>
</evidence>
<dbReference type="Pfam" id="PF08281">
    <property type="entry name" value="Sigma70_r4_2"/>
    <property type="match status" value="1"/>
</dbReference>
<dbReference type="InterPro" id="IPR036388">
    <property type="entry name" value="WH-like_DNA-bd_sf"/>
</dbReference>
<feature type="domain" description="RNA polymerase sigma-70 region 2" evidence="6">
    <location>
        <begin position="25"/>
        <end position="92"/>
    </location>
</feature>
<feature type="domain" description="RNA polymerase sigma factor 70 region 4 type 2" evidence="7">
    <location>
        <begin position="124"/>
        <end position="175"/>
    </location>
</feature>
<evidence type="ECO:0000256" key="3">
    <source>
        <dbReference type="ARBA" id="ARBA00023082"/>
    </source>
</evidence>
<keyword evidence="2" id="KW-0805">Transcription regulation</keyword>
<dbReference type="InterPro" id="IPR039425">
    <property type="entry name" value="RNA_pol_sigma-70-like"/>
</dbReference>
<dbReference type="GO" id="GO:0016987">
    <property type="term" value="F:sigma factor activity"/>
    <property type="evidence" value="ECO:0007669"/>
    <property type="project" value="UniProtKB-KW"/>
</dbReference>
<evidence type="ECO:0000256" key="4">
    <source>
        <dbReference type="ARBA" id="ARBA00023125"/>
    </source>
</evidence>
<dbReference type="Proteomes" id="UP000295741">
    <property type="component" value="Unassembled WGS sequence"/>
</dbReference>
<evidence type="ECO:0000256" key="2">
    <source>
        <dbReference type="ARBA" id="ARBA00023015"/>
    </source>
</evidence>
<sequence length="189" mass="22273">MTSESIDNQLMFRVKEGNLDQMGLLFDRHHRSLYGFFYHNTGLKNESEDLVQTVFMNMIRSRATFTGSHKFETWMYTIARNALKDHYRKNKRSAGFVDADEVTSQLKDSAEADDKIHRKEEERLLKKALELLNETDRELIILSRYQEMKYQEIAVLMNLSEGAIKVRIHRAVKQLKENYLQLSHKTILS</sequence>
<dbReference type="InterPro" id="IPR014284">
    <property type="entry name" value="RNA_pol_sigma-70_dom"/>
</dbReference>
<keyword evidence="9" id="KW-1185">Reference proteome</keyword>